<dbReference type="Gene3D" id="6.10.340.10">
    <property type="match status" value="1"/>
</dbReference>
<protein>
    <submittedName>
        <fullName evidence="7">Chemotaxis protein</fullName>
    </submittedName>
</protein>
<dbReference type="GO" id="GO:0007165">
    <property type="term" value="P:signal transduction"/>
    <property type="evidence" value="ECO:0007669"/>
    <property type="project" value="UniProtKB-KW"/>
</dbReference>
<dbReference type="GO" id="GO:0004888">
    <property type="term" value="F:transmembrane signaling receptor activity"/>
    <property type="evidence" value="ECO:0007669"/>
    <property type="project" value="InterPro"/>
</dbReference>
<comment type="caution">
    <text evidence="7">The sequence shown here is derived from an EMBL/GenBank/DDBJ whole genome shotgun (WGS) entry which is preliminary data.</text>
</comment>
<evidence type="ECO:0000313" key="8">
    <source>
        <dbReference type="Proteomes" id="UP000461010"/>
    </source>
</evidence>
<evidence type="ECO:0000313" key="7">
    <source>
        <dbReference type="EMBL" id="KAB7890834.1"/>
    </source>
</evidence>
<dbReference type="InterPro" id="IPR051310">
    <property type="entry name" value="MCP_chemotaxis"/>
</dbReference>
<dbReference type="SMART" id="SM00283">
    <property type="entry name" value="MA"/>
    <property type="match status" value="1"/>
</dbReference>
<dbReference type="PANTHER" id="PTHR43531">
    <property type="entry name" value="PROTEIN ICFG"/>
    <property type="match status" value="1"/>
</dbReference>
<keyword evidence="8" id="KW-1185">Reference proteome</keyword>
<evidence type="ECO:0000313" key="9">
    <source>
        <dbReference type="Proteomes" id="UP000472839"/>
    </source>
</evidence>
<dbReference type="InterPro" id="IPR004089">
    <property type="entry name" value="MCPsignal_dom"/>
</dbReference>
<keyword evidence="4" id="KW-1133">Transmembrane helix</keyword>
<dbReference type="EMBL" id="WFKK01000003">
    <property type="protein sequence ID" value="KAB7890834.1"/>
    <property type="molecule type" value="Genomic_DNA"/>
</dbReference>
<dbReference type="EMBL" id="WFKJ01000026">
    <property type="protein sequence ID" value="KAB7890254.1"/>
    <property type="molecule type" value="Genomic_DNA"/>
</dbReference>
<dbReference type="InterPro" id="IPR004090">
    <property type="entry name" value="Chemotax_Me-accpt_rcpt"/>
</dbReference>
<dbReference type="GO" id="GO:0006935">
    <property type="term" value="P:chemotaxis"/>
    <property type="evidence" value="ECO:0007669"/>
    <property type="project" value="UniProtKB-KW"/>
</dbReference>
<evidence type="ECO:0000256" key="4">
    <source>
        <dbReference type="SAM" id="Phobius"/>
    </source>
</evidence>
<evidence type="ECO:0000256" key="1">
    <source>
        <dbReference type="ARBA" id="ARBA00022500"/>
    </source>
</evidence>
<reference evidence="8 9" key="1">
    <citation type="submission" date="2019-10" db="EMBL/GenBank/DDBJ databases">
        <title>Poseidonibacter ostreae sp. nov., isolated from the gut of the Ostrea denselamellosa.</title>
        <authorList>
            <person name="Choi A."/>
        </authorList>
    </citation>
    <scope>NUCLEOTIDE SEQUENCE [LARGE SCALE GENOMIC DNA]</scope>
    <source>
        <strain evidence="7 9">SJOD-M-33</strain>
        <strain evidence="6 8">SJOD-M-5</strain>
    </source>
</reference>
<feature type="transmembrane region" description="Helical" evidence="4">
    <location>
        <begin position="54"/>
        <end position="74"/>
    </location>
</feature>
<name>A0A6L4WVK4_9BACT</name>
<dbReference type="PROSITE" id="PS50111">
    <property type="entry name" value="CHEMOTAXIS_TRANSDUC_2"/>
    <property type="match status" value="1"/>
</dbReference>
<keyword evidence="1" id="KW-0145">Chemotaxis</keyword>
<gene>
    <name evidence="6" type="ORF">GBG18_09230</name>
    <name evidence="7" type="ORF">GBG19_02130</name>
</gene>
<keyword evidence="4" id="KW-0812">Transmembrane</keyword>
<keyword evidence="4" id="KW-0472">Membrane</keyword>
<keyword evidence="3" id="KW-0807">Transducer</keyword>
<evidence type="ECO:0000256" key="2">
    <source>
        <dbReference type="ARBA" id="ARBA00029447"/>
    </source>
</evidence>
<dbReference type="SUPFAM" id="SSF58104">
    <property type="entry name" value="Methyl-accepting chemotaxis protein (MCP) signaling domain"/>
    <property type="match status" value="1"/>
</dbReference>
<dbReference type="Proteomes" id="UP000461010">
    <property type="component" value="Unassembled WGS sequence"/>
</dbReference>
<dbReference type="PANTHER" id="PTHR43531:SF11">
    <property type="entry name" value="METHYL-ACCEPTING CHEMOTAXIS PROTEIN 3"/>
    <property type="match status" value="1"/>
</dbReference>
<evidence type="ECO:0000256" key="3">
    <source>
        <dbReference type="PROSITE-ProRule" id="PRU00284"/>
    </source>
</evidence>
<dbReference type="Pfam" id="PF00015">
    <property type="entry name" value="MCPsignal"/>
    <property type="match status" value="1"/>
</dbReference>
<evidence type="ECO:0000259" key="5">
    <source>
        <dbReference type="PROSITE" id="PS50111"/>
    </source>
</evidence>
<accession>A0A6L4WVK4</accession>
<sequence>MNLVKKEEDIGLNSKLGLQGKMRTTIHKTETILKTIILELDKTVSDKVHFLEKIIALLGIAFVIIIAIISYFTARNIIKNILKFRNSLFSFFDYLNRRIDTVKPLEVKGNDEIAQMGSMVNEQIQSIENSLEEDKILINDSISTLKEYEQGDFSFKITSTSSNPELNELVTIINNMSVNLEKNIDDILEVMKIYSASDYTKQISIEGKKANLKELSLGVNDLGKSISELLKKSLEIGLTLDNSSDILIDNVQILNDSSTSAATSLEETAAALEEVTSTIISSNENIAQMSIYAKDLNTAAKQGHDDASNTSHSMDNITEQVTLINESISIIDQIAFQTNILSLNAAVEAATAGEAGKGFAVVAQEVRNLASRSAEAAKEIKNLVENATIKAVDGKKISDKMINGYSLLLDNIEKSTKKIEEISYSSKEQQSGIKQINNAINQLDQQTQQNASIAAKTNEIAKDTDKVAKK</sequence>
<organism evidence="7 9">
    <name type="scientific">Poseidonibacter ostreae</name>
    <dbReference type="NCBI Taxonomy" id="2654171"/>
    <lineage>
        <taxon>Bacteria</taxon>
        <taxon>Pseudomonadati</taxon>
        <taxon>Campylobacterota</taxon>
        <taxon>Epsilonproteobacteria</taxon>
        <taxon>Campylobacterales</taxon>
        <taxon>Arcobacteraceae</taxon>
        <taxon>Poseidonibacter</taxon>
    </lineage>
</organism>
<proteinExistence type="inferred from homology"/>
<dbReference type="GO" id="GO:0005886">
    <property type="term" value="C:plasma membrane"/>
    <property type="evidence" value="ECO:0007669"/>
    <property type="project" value="TreeGrafter"/>
</dbReference>
<feature type="domain" description="Methyl-accepting transducer" evidence="5">
    <location>
        <begin position="236"/>
        <end position="465"/>
    </location>
</feature>
<evidence type="ECO:0000313" key="6">
    <source>
        <dbReference type="EMBL" id="KAB7890254.1"/>
    </source>
</evidence>
<dbReference type="Gene3D" id="1.10.287.950">
    <property type="entry name" value="Methyl-accepting chemotaxis protein"/>
    <property type="match status" value="1"/>
</dbReference>
<dbReference type="PRINTS" id="PR00260">
    <property type="entry name" value="CHEMTRNSDUCR"/>
</dbReference>
<dbReference type="AlphaFoldDB" id="A0A6L4WVK4"/>
<comment type="similarity">
    <text evidence="2">Belongs to the methyl-accepting chemotaxis (MCP) protein family.</text>
</comment>
<dbReference type="Proteomes" id="UP000472839">
    <property type="component" value="Unassembled WGS sequence"/>
</dbReference>